<dbReference type="GO" id="GO:0005886">
    <property type="term" value="C:plasma membrane"/>
    <property type="evidence" value="ECO:0007669"/>
    <property type="project" value="UniProtKB-SubCell"/>
</dbReference>
<dbReference type="Proteomes" id="UP001188597">
    <property type="component" value="Unassembled WGS sequence"/>
</dbReference>
<evidence type="ECO:0000256" key="2">
    <source>
        <dbReference type="ARBA" id="ARBA00007843"/>
    </source>
</evidence>
<evidence type="ECO:0000256" key="8">
    <source>
        <dbReference type="SAM" id="MobiDB-lite"/>
    </source>
</evidence>
<evidence type="ECO:0000313" key="10">
    <source>
        <dbReference type="EMBL" id="KAK3033993.1"/>
    </source>
</evidence>
<feature type="compositionally biased region" description="Low complexity" evidence="8">
    <location>
        <begin position="267"/>
        <end position="284"/>
    </location>
</feature>
<sequence length="326" mass="34037">MSALLSKGLTVYSIKNVLSLHVFADYFGAKKLHQITKGSTLTATMFQATGEAPGTSGYVNITDLKGGRVGFSAEDSDGSLSAVYVKSLLEMPYNISVIQISHILSSPEAEAPASAPTGKNVTGLMTQKDCKAFADLLISSGADVTFIQNSDGGLTVFCPTDTVVTAFMPKYKNLTAAGKASLLLYHGVPVYQSMGMLRSNNGLMNTLATEGPNKYDFTIQNDGEDVKLETKAATAKIVATLIDAEPLAIYKIDKVLLPRELFKPAPSAHAPKGEAAAADAPGPASDDEDPADQTASDSNGVVRIGGGRSVVSVVFGFCIGGVLAFV</sequence>
<evidence type="ECO:0000256" key="1">
    <source>
        <dbReference type="ARBA" id="ARBA00004609"/>
    </source>
</evidence>
<dbReference type="GO" id="GO:0098552">
    <property type="term" value="C:side of membrane"/>
    <property type="evidence" value="ECO:0007669"/>
    <property type="project" value="UniProtKB-KW"/>
</dbReference>
<feature type="region of interest" description="Disordered" evidence="8">
    <location>
        <begin position="267"/>
        <end position="300"/>
    </location>
</feature>
<keyword evidence="11" id="KW-1185">Reference proteome</keyword>
<organism evidence="10 11">
    <name type="scientific">Escallonia herrerae</name>
    <dbReference type="NCBI Taxonomy" id="1293975"/>
    <lineage>
        <taxon>Eukaryota</taxon>
        <taxon>Viridiplantae</taxon>
        <taxon>Streptophyta</taxon>
        <taxon>Embryophyta</taxon>
        <taxon>Tracheophyta</taxon>
        <taxon>Spermatophyta</taxon>
        <taxon>Magnoliopsida</taxon>
        <taxon>eudicotyledons</taxon>
        <taxon>Gunneridae</taxon>
        <taxon>Pentapetalae</taxon>
        <taxon>asterids</taxon>
        <taxon>campanulids</taxon>
        <taxon>Escalloniales</taxon>
        <taxon>Escalloniaceae</taxon>
        <taxon>Escallonia</taxon>
    </lineage>
</organism>
<dbReference type="InterPro" id="IPR033254">
    <property type="entry name" value="Plant_FLA"/>
</dbReference>
<dbReference type="AlphaFoldDB" id="A0AA88WTU5"/>
<dbReference type="Gene3D" id="2.30.180.10">
    <property type="entry name" value="FAS1 domain"/>
    <property type="match status" value="1"/>
</dbReference>
<name>A0AA88WTU5_9ASTE</name>
<dbReference type="PANTHER" id="PTHR32382:SF82">
    <property type="entry name" value="FASCICLIN-LIKE ARABINOGALACTAN PROTEIN 2"/>
    <property type="match status" value="1"/>
</dbReference>
<feature type="domain" description="FAS1" evidence="9">
    <location>
        <begin position="117"/>
        <end position="256"/>
    </location>
</feature>
<dbReference type="InterPro" id="IPR036378">
    <property type="entry name" value="FAS1_dom_sf"/>
</dbReference>
<protein>
    <recommendedName>
        <fullName evidence="9">FAS1 domain-containing protein</fullName>
    </recommendedName>
</protein>
<evidence type="ECO:0000256" key="7">
    <source>
        <dbReference type="ARBA" id="ARBA00023288"/>
    </source>
</evidence>
<keyword evidence="4" id="KW-0336">GPI-anchor</keyword>
<comment type="caution">
    <text evidence="10">The sequence shown here is derived from an EMBL/GenBank/DDBJ whole genome shotgun (WGS) entry which is preliminary data.</text>
</comment>
<dbReference type="SUPFAM" id="SSF82153">
    <property type="entry name" value="FAS1 domain"/>
    <property type="match status" value="2"/>
</dbReference>
<dbReference type="InterPro" id="IPR000782">
    <property type="entry name" value="FAS1_domain"/>
</dbReference>
<evidence type="ECO:0000256" key="4">
    <source>
        <dbReference type="ARBA" id="ARBA00022622"/>
    </source>
</evidence>
<comment type="subcellular location">
    <subcellularLocation>
        <location evidence="1">Cell membrane</location>
        <topology evidence="1">Lipid-anchor</topology>
        <topology evidence="1">GPI-anchor</topology>
    </subcellularLocation>
</comment>
<evidence type="ECO:0000259" key="9">
    <source>
        <dbReference type="PROSITE" id="PS50213"/>
    </source>
</evidence>
<gene>
    <name evidence="10" type="ORF">RJ639_033278</name>
</gene>
<dbReference type="PROSITE" id="PS50213">
    <property type="entry name" value="FAS1"/>
    <property type="match status" value="1"/>
</dbReference>
<proteinExistence type="inferred from homology"/>
<evidence type="ECO:0000256" key="6">
    <source>
        <dbReference type="ARBA" id="ARBA00023136"/>
    </source>
</evidence>
<keyword evidence="5" id="KW-0732">Signal</keyword>
<reference evidence="10" key="1">
    <citation type="submission" date="2022-12" db="EMBL/GenBank/DDBJ databases">
        <title>Draft genome assemblies for two species of Escallonia (Escalloniales).</title>
        <authorList>
            <person name="Chanderbali A."/>
            <person name="Dervinis C."/>
            <person name="Anghel I."/>
            <person name="Soltis D."/>
            <person name="Soltis P."/>
            <person name="Zapata F."/>
        </authorList>
    </citation>
    <scope>NUCLEOTIDE SEQUENCE</scope>
    <source>
        <strain evidence="10">UCBG64.0493</strain>
        <tissue evidence="10">Leaf</tissue>
    </source>
</reference>
<dbReference type="FunFam" id="2.30.180.10:FF:000008">
    <property type="entry name" value="Fasciclin-like arabinogalactan protein 10"/>
    <property type="match status" value="1"/>
</dbReference>
<comment type="similarity">
    <text evidence="2">Belongs to the fasciclin-like AGP family.</text>
</comment>
<keyword evidence="4" id="KW-0325">Glycoprotein</keyword>
<keyword evidence="3" id="KW-1003">Cell membrane</keyword>
<dbReference type="EMBL" id="JAVXUP010000215">
    <property type="protein sequence ID" value="KAK3033993.1"/>
    <property type="molecule type" value="Genomic_DNA"/>
</dbReference>
<dbReference type="PANTHER" id="PTHR32382">
    <property type="entry name" value="FASCICLIN-LIKE ARABINOGALACTAN PROTEIN"/>
    <property type="match status" value="1"/>
</dbReference>
<accession>A0AA88WTU5</accession>
<dbReference type="Pfam" id="PF02469">
    <property type="entry name" value="Fasciclin"/>
    <property type="match status" value="1"/>
</dbReference>
<keyword evidence="6" id="KW-0472">Membrane</keyword>
<dbReference type="SMART" id="SM00554">
    <property type="entry name" value="FAS1"/>
    <property type="match status" value="1"/>
</dbReference>
<keyword evidence="7" id="KW-0449">Lipoprotein</keyword>
<evidence type="ECO:0000313" key="11">
    <source>
        <dbReference type="Proteomes" id="UP001188597"/>
    </source>
</evidence>
<evidence type="ECO:0000256" key="3">
    <source>
        <dbReference type="ARBA" id="ARBA00022475"/>
    </source>
</evidence>
<evidence type="ECO:0000256" key="5">
    <source>
        <dbReference type="ARBA" id="ARBA00022729"/>
    </source>
</evidence>